<proteinExistence type="predicted"/>
<evidence type="ECO:0000313" key="2">
    <source>
        <dbReference type="EMBL" id="PWZ07174.1"/>
    </source>
</evidence>
<dbReference type="Proteomes" id="UP000251960">
    <property type="component" value="Chromosome 9"/>
</dbReference>
<dbReference type="EMBL" id="NCVQ01000010">
    <property type="protein sequence ID" value="PWZ07174.1"/>
    <property type="molecule type" value="Genomic_DNA"/>
</dbReference>
<protein>
    <submittedName>
        <fullName evidence="2">Protein TPX2</fullName>
    </submittedName>
</protein>
<organism evidence="2">
    <name type="scientific">Zea mays</name>
    <name type="common">Maize</name>
    <dbReference type="NCBI Taxonomy" id="4577"/>
    <lineage>
        <taxon>Eukaryota</taxon>
        <taxon>Viridiplantae</taxon>
        <taxon>Streptophyta</taxon>
        <taxon>Embryophyta</taxon>
        <taxon>Tracheophyta</taxon>
        <taxon>Spermatophyta</taxon>
        <taxon>Magnoliopsida</taxon>
        <taxon>Liliopsida</taxon>
        <taxon>Poales</taxon>
        <taxon>Poaceae</taxon>
        <taxon>PACMAD clade</taxon>
        <taxon>Panicoideae</taxon>
        <taxon>Andropogonodae</taxon>
        <taxon>Andropogoneae</taxon>
        <taxon>Tripsacinae</taxon>
        <taxon>Zea</taxon>
    </lineage>
</organism>
<accession>A0A3L6DEZ2</accession>
<evidence type="ECO:0000256" key="1">
    <source>
        <dbReference type="SAM" id="MobiDB-lite"/>
    </source>
</evidence>
<comment type="caution">
    <text evidence="2">The sequence shown here is derived from an EMBL/GenBank/DDBJ whole genome shotgun (WGS) entry which is preliminary data.</text>
</comment>
<name>A0A3L6DEZ2_MAIZE</name>
<feature type="region of interest" description="Disordered" evidence="1">
    <location>
        <begin position="1"/>
        <end position="35"/>
    </location>
</feature>
<dbReference type="AlphaFoldDB" id="A0A3L6DEZ2"/>
<sequence length="138" mass="16180">MKVHASPHSYRLTSNKQDVPRRTIPNPFSLQTEERGQLKERQLEAHLLQKMEEEKAKVHKASPYPYTTDYPMMSLKTEPKHCTRPEGFQLESLVRHEFEQQKPTEERSKFVIEVNFSKEQVNYHGVILLGGTLELKSF</sequence>
<gene>
    <name evidence="2" type="primary">TPX2_3</name>
    <name evidence="2" type="ORF">Zm00014a_024826</name>
</gene>
<reference evidence="2" key="1">
    <citation type="journal article" date="2018" name="Nat. Genet.">
        <title>Extensive intraspecific gene order and gene structural variations between Mo17 and other maize genomes.</title>
        <authorList>
            <person name="Sun S."/>
            <person name="Zhou Y."/>
            <person name="Chen J."/>
            <person name="Shi J."/>
            <person name="Zhao H."/>
            <person name="Zhao H."/>
            <person name="Song W."/>
            <person name="Zhang M."/>
            <person name="Cui Y."/>
            <person name="Dong X."/>
            <person name="Liu H."/>
            <person name="Ma X."/>
            <person name="Jiao Y."/>
            <person name="Wang B."/>
            <person name="Wei X."/>
            <person name="Stein J.C."/>
            <person name="Glaubitz J.C."/>
            <person name="Lu F."/>
            <person name="Yu G."/>
            <person name="Liang C."/>
            <person name="Fengler K."/>
            <person name="Li B."/>
            <person name="Rafalski A."/>
            <person name="Schnable P.S."/>
            <person name="Ware D.H."/>
            <person name="Buckler E.S."/>
            <person name="Lai J."/>
        </authorList>
    </citation>
    <scope>NUCLEOTIDE SEQUENCE [LARGE SCALE GENOMIC DNA]</scope>
    <source>
        <tissue evidence="2">Seedling</tissue>
    </source>
</reference>